<evidence type="ECO:0000313" key="3">
    <source>
        <dbReference type="Proteomes" id="UP000582837"/>
    </source>
</evidence>
<reference evidence="2 3" key="1">
    <citation type="submission" date="2020-08" db="EMBL/GenBank/DDBJ databases">
        <title>Genomic Encyclopedia of Type Strains, Phase IV (KMG-IV): sequencing the most valuable type-strain genomes for metagenomic binning, comparative biology and taxonomic classification.</title>
        <authorList>
            <person name="Goeker M."/>
        </authorList>
    </citation>
    <scope>NUCLEOTIDE SEQUENCE [LARGE SCALE GENOMIC DNA]</scope>
    <source>
        <strain evidence="2 3">DSM 29007</strain>
    </source>
</reference>
<evidence type="ECO:0000313" key="2">
    <source>
        <dbReference type="EMBL" id="MBB6072925.1"/>
    </source>
</evidence>
<feature type="chain" id="PRO_5032499737" description="Bacterial surface antigen (D15) domain-containing protein" evidence="1">
    <location>
        <begin position="26"/>
        <end position="503"/>
    </location>
</feature>
<feature type="signal peptide" evidence="1">
    <location>
        <begin position="1"/>
        <end position="25"/>
    </location>
</feature>
<keyword evidence="3" id="KW-1185">Reference proteome</keyword>
<proteinExistence type="predicted"/>
<evidence type="ECO:0000256" key="1">
    <source>
        <dbReference type="SAM" id="SignalP"/>
    </source>
</evidence>
<organism evidence="2 3">
    <name type="scientific">Longimicrobium terrae</name>
    <dbReference type="NCBI Taxonomy" id="1639882"/>
    <lineage>
        <taxon>Bacteria</taxon>
        <taxon>Pseudomonadati</taxon>
        <taxon>Gemmatimonadota</taxon>
        <taxon>Longimicrobiia</taxon>
        <taxon>Longimicrobiales</taxon>
        <taxon>Longimicrobiaceae</taxon>
        <taxon>Longimicrobium</taxon>
    </lineage>
</organism>
<dbReference type="RefSeq" id="WP_170037092.1">
    <property type="nucleotide sequence ID" value="NZ_JABDTL010000002.1"/>
</dbReference>
<gene>
    <name evidence="2" type="ORF">HNQ61_004591</name>
</gene>
<protein>
    <recommendedName>
        <fullName evidence="4">Bacterial surface antigen (D15) domain-containing protein</fullName>
    </recommendedName>
</protein>
<evidence type="ECO:0008006" key="4">
    <source>
        <dbReference type="Google" id="ProtNLM"/>
    </source>
</evidence>
<keyword evidence="1" id="KW-0732">Signal</keyword>
<dbReference type="EMBL" id="JACHIA010000019">
    <property type="protein sequence ID" value="MBB6072925.1"/>
    <property type="molecule type" value="Genomic_DNA"/>
</dbReference>
<dbReference type="Proteomes" id="UP000582837">
    <property type="component" value="Unassembled WGS sequence"/>
</dbReference>
<comment type="caution">
    <text evidence="2">The sequence shown here is derived from an EMBL/GenBank/DDBJ whole genome shotgun (WGS) entry which is preliminary data.</text>
</comment>
<accession>A0A841H3Y3</accession>
<name>A0A841H3Y3_9BACT</name>
<dbReference type="AlphaFoldDB" id="A0A841H3Y3"/>
<sequence length="503" mass="54052">MTRLRAVLAAALAGAALLFARPARAQVPVITGSDDSPAVRVARRIVDRARYVYIDRDTVLGPDFRIDGDLVIYDAEVRLEGSVEGSVAVLGGDFWIRPGGRVGGAIAVLDGGVYPSALAIIRRDSLFQQDPRTTVATQTVPTADGAYTAAIGVTPPPAAPFFAPGYGPLPSYDRVNGLTLYASGTIRPTRDFDGPSIRVFGAYRFKNDDHLGGGARFDVPLGRQNVHLTGEVSRLHRTNDAWIRPEFSNTARAVVFGDDERDYWDSDLIRVQVQRPVGIPLISGESWLGPRVGVQVSRDRSLPTRDPWSLWGDALNRENPEVLEGTIVSGLIGTEYHWRGLTSRFDGAADLEVAPGGVSDAEFSQGLVQGSYEATAMRTHTLRVYFRGMAPLSGNAPPQREGIMGGAATLATERTASFRGDHLVFIESSYAVPINSIVLPYVGSPSVEAVHMVGAAWTGDNDRPWVQNAGVGVVFTLVRARVLMDPATGGTAFAFGLSLPARR</sequence>